<feature type="compositionally biased region" description="Basic and acidic residues" evidence="1">
    <location>
        <begin position="40"/>
        <end position="63"/>
    </location>
</feature>
<protein>
    <submittedName>
        <fullName evidence="2">Uncharacterized protein</fullName>
    </submittedName>
</protein>
<reference evidence="2 3" key="1">
    <citation type="submission" date="2014-02" db="EMBL/GenBank/DDBJ databases">
        <title>The small core and large imbalanced accessory genome model reveals a collaborative survival strategy of Sorangium cellulosum strains in nature.</title>
        <authorList>
            <person name="Han K."/>
            <person name="Peng R."/>
            <person name="Blom J."/>
            <person name="Li Y.-Z."/>
        </authorList>
    </citation>
    <scope>NUCLEOTIDE SEQUENCE [LARGE SCALE GENOMIC DNA]</scope>
    <source>
        <strain evidence="2 3">So0007-03</strain>
    </source>
</reference>
<proteinExistence type="predicted"/>
<evidence type="ECO:0000313" key="2">
    <source>
        <dbReference type="EMBL" id="KYG09940.1"/>
    </source>
</evidence>
<gene>
    <name evidence="2" type="ORF">BE21_15120</name>
</gene>
<sequence>MPLVAFGLGGEGTVRTLYLSLLLSGVVLGCGGSKPQPEGPAEKAGEAVDDAARDVKDETKDAAESTGDAAEEAGDKVEDKTD</sequence>
<dbReference type="Proteomes" id="UP000075502">
    <property type="component" value="Unassembled WGS sequence"/>
</dbReference>
<evidence type="ECO:0000256" key="1">
    <source>
        <dbReference type="SAM" id="MobiDB-lite"/>
    </source>
</evidence>
<feature type="compositionally biased region" description="Basic and acidic residues" evidence="1">
    <location>
        <begin position="73"/>
        <end position="82"/>
    </location>
</feature>
<dbReference type="AlphaFoldDB" id="A0A150TZ21"/>
<feature type="region of interest" description="Disordered" evidence="1">
    <location>
        <begin position="31"/>
        <end position="82"/>
    </location>
</feature>
<evidence type="ECO:0000313" key="3">
    <source>
        <dbReference type="Proteomes" id="UP000075502"/>
    </source>
</evidence>
<name>A0A150TZ21_SORCE</name>
<accession>A0A150TZ21</accession>
<dbReference type="EMBL" id="JEME01000512">
    <property type="protein sequence ID" value="KYG09940.1"/>
    <property type="molecule type" value="Genomic_DNA"/>
</dbReference>
<organism evidence="2 3">
    <name type="scientific">Sorangium cellulosum</name>
    <name type="common">Polyangium cellulosum</name>
    <dbReference type="NCBI Taxonomy" id="56"/>
    <lineage>
        <taxon>Bacteria</taxon>
        <taxon>Pseudomonadati</taxon>
        <taxon>Myxococcota</taxon>
        <taxon>Polyangia</taxon>
        <taxon>Polyangiales</taxon>
        <taxon>Polyangiaceae</taxon>
        <taxon>Sorangium</taxon>
    </lineage>
</organism>
<comment type="caution">
    <text evidence="2">The sequence shown here is derived from an EMBL/GenBank/DDBJ whole genome shotgun (WGS) entry which is preliminary data.</text>
</comment>